<evidence type="ECO:0000256" key="5">
    <source>
        <dbReference type="ARBA" id="ARBA00022801"/>
    </source>
</evidence>
<dbReference type="InterPro" id="IPR041541">
    <property type="entry name" value="Glutaminase_EF-hand"/>
</dbReference>
<dbReference type="SUPFAM" id="SSF56601">
    <property type="entry name" value="beta-lactamase/transpeptidase-like"/>
    <property type="match status" value="1"/>
</dbReference>
<feature type="domain" description="Glutaminase EF-hand" evidence="10">
    <location>
        <begin position="2"/>
        <end position="90"/>
    </location>
</feature>
<dbReference type="EMBL" id="UZAM01010463">
    <property type="protein sequence ID" value="VDP12474.1"/>
    <property type="molecule type" value="Genomic_DNA"/>
</dbReference>
<dbReference type="EC" id="3.5.1.2" evidence="3"/>
<dbReference type="InterPro" id="IPR036770">
    <property type="entry name" value="Ankyrin_rpt-contain_sf"/>
</dbReference>
<dbReference type="InterPro" id="IPR002110">
    <property type="entry name" value="Ankyrin_rpt"/>
</dbReference>
<evidence type="ECO:0000256" key="9">
    <source>
        <dbReference type="PROSITE-ProRule" id="PRU00023"/>
    </source>
</evidence>
<sequence length="508" mass="57140">MEELIFTIFKNENEMVSVAKFLAALRSAGLRKKDPRLRKMLQNFQRAHQERLREETIDPYNLLIDKTTFVSCISENVVLIIRALRNEFIISDWPAFCRELEHIFNLCKPLNDGKVADYIPQLARFNPQCWGAAVCTVDGQRAAWGDFANPWCLQSISKAITYGIALDQLGGEVLHRYVGQEPSGRLFNEICLDHNNKPHNPMINAGAIVISSLIKREMSLADRFDFLMKKYQEIAGQEYISFSNATFLSERESADRNFALAYYMREHKCFPEKVNIHEVLDLYFQLCSIEATCESASVMAATLANGGVCPITGAKALHNRSVRDVLSLMYSCGMYDYSGQFAFQVGLPAKSGVSGGMILIVPNVMGFALWSPPLDQMGNTVRGVQFTKYLVERFNFHNYDSLVHGDLAKLDPRKKSAENAAISLNKTLYAAAKGDIAVLKRYLLQGFSMDVSDYDGRTPLHLAASEGHVETVEFLLNTCRVDPQPHDRLKTINCASNKHVLINRCASF</sequence>
<dbReference type="SUPFAM" id="SSF48403">
    <property type="entry name" value="Ankyrin repeat"/>
    <property type="match status" value="1"/>
</dbReference>
<accession>A0A183IUF8</accession>
<evidence type="ECO:0000313" key="11">
    <source>
        <dbReference type="EMBL" id="VDP12474.1"/>
    </source>
</evidence>
<dbReference type="SMART" id="SM00248">
    <property type="entry name" value="ANK"/>
    <property type="match status" value="1"/>
</dbReference>
<keyword evidence="4" id="KW-0677">Repeat</keyword>
<dbReference type="Pfam" id="PF04960">
    <property type="entry name" value="Glutaminase"/>
    <property type="match status" value="1"/>
</dbReference>
<feature type="repeat" description="ANK" evidence="9">
    <location>
        <begin position="455"/>
        <end position="477"/>
    </location>
</feature>
<dbReference type="AlphaFoldDB" id="A0A183IUF8"/>
<dbReference type="NCBIfam" id="TIGR03814">
    <property type="entry name" value="Gln_ase"/>
    <property type="match status" value="1"/>
</dbReference>
<dbReference type="Proteomes" id="UP000270296">
    <property type="component" value="Unassembled WGS sequence"/>
</dbReference>
<dbReference type="Gene3D" id="1.25.40.20">
    <property type="entry name" value="Ankyrin repeat-containing domain"/>
    <property type="match status" value="1"/>
</dbReference>
<evidence type="ECO:0000256" key="7">
    <source>
        <dbReference type="ARBA" id="ARBA00049534"/>
    </source>
</evidence>
<dbReference type="HAMAP" id="MF_00313">
    <property type="entry name" value="Glutaminase"/>
    <property type="match status" value="1"/>
</dbReference>
<evidence type="ECO:0000256" key="6">
    <source>
        <dbReference type="ARBA" id="ARBA00023043"/>
    </source>
</evidence>
<evidence type="ECO:0000256" key="4">
    <source>
        <dbReference type="ARBA" id="ARBA00022737"/>
    </source>
</evidence>
<dbReference type="PANTHER" id="PTHR12544">
    <property type="entry name" value="GLUTAMINASE"/>
    <property type="match status" value="1"/>
</dbReference>
<dbReference type="Gene3D" id="1.10.238.210">
    <property type="match status" value="1"/>
</dbReference>
<reference evidence="11 12" key="2">
    <citation type="submission" date="2018-11" db="EMBL/GenBank/DDBJ databases">
        <authorList>
            <consortium name="Pathogen Informatics"/>
        </authorList>
    </citation>
    <scope>NUCLEOTIDE SEQUENCE [LARGE SCALE GENOMIC DNA]</scope>
</reference>
<dbReference type="PROSITE" id="PS50088">
    <property type="entry name" value="ANK_REPEAT"/>
    <property type="match status" value="1"/>
</dbReference>
<dbReference type="Pfam" id="PF17959">
    <property type="entry name" value="EF-hand_14"/>
    <property type="match status" value="1"/>
</dbReference>
<dbReference type="WBParaSite" id="SBAD_0000752701-mRNA-1">
    <property type="protein sequence ID" value="SBAD_0000752701-mRNA-1"/>
    <property type="gene ID" value="SBAD_0000752701"/>
</dbReference>
<evidence type="ECO:0000256" key="8">
    <source>
        <dbReference type="ARBA" id="ARBA00077251"/>
    </source>
</evidence>
<dbReference type="GO" id="GO:0006537">
    <property type="term" value="P:glutamate biosynthetic process"/>
    <property type="evidence" value="ECO:0007669"/>
    <property type="project" value="TreeGrafter"/>
</dbReference>
<organism evidence="13">
    <name type="scientific">Soboliphyme baturini</name>
    <dbReference type="NCBI Taxonomy" id="241478"/>
    <lineage>
        <taxon>Eukaryota</taxon>
        <taxon>Metazoa</taxon>
        <taxon>Ecdysozoa</taxon>
        <taxon>Nematoda</taxon>
        <taxon>Enoplea</taxon>
        <taxon>Dorylaimia</taxon>
        <taxon>Dioctophymatida</taxon>
        <taxon>Dioctophymatoidea</taxon>
        <taxon>Soboliphymatidae</taxon>
        <taxon>Soboliphyme</taxon>
    </lineage>
</organism>
<comment type="similarity">
    <text evidence="1">Belongs to the glutaminase family.</text>
</comment>
<gene>
    <name evidence="11" type="ORF">SBAD_LOCUS7255</name>
</gene>
<name>A0A183IUF8_9BILA</name>
<dbReference type="Gene3D" id="3.40.710.10">
    <property type="entry name" value="DD-peptidase/beta-lactamase superfamily"/>
    <property type="match status" value="1"/>
</dbReference>
<dbReference type="OrthoDB" id="9995210at2759"/>
<comment type="subunit">
    <text evidence="2">Homotetramer.</text>
</comment>
<evidence type="ECO:0000256" key="1">
    <source>
        <dbReference type="ARBA" id="ARBA00011076"/>
    </source>
</evidence>
<keyword evidence="12" id="KW-1185">Reference proteome</keyword>
<dbReference type="GO" id="GO:0006543">
    <property type="term" value="P:L-glutamine catabolic process"/>
    <property type="evidence" value="ECO:0007669"/>
    <property type="project" value="TreeGrafter"/>
</dbReference>
<comment type="catalytic activity">
    <reaction evidence="7">
        <text>L-glutamine + H2O = L-glutamate + NH4(+)</text>
        <dbReference type="Rhea" id="RHEA:15889"/>
        <dbReference type="ChEBI" id="CHEBI:15377"/>
        <dbReference type="ChEBI" id="CHEBI:28938"/>
        <dbReference type="ChEBI" id="CHEBI:29985"/>
        <dbReference type="ChEBI" id="CHEBI:58359"/>
        <dbReference type="EC" id="3.5.1.2"/>
    </reaction>
</comment>
<dbReference type="Pfam" id="PF13637">
    <property type="entry name" value="Ank_4"/>
    <property type="match status" value="1"/>
</dbReference>
<evidence type="ECO:0000259" key="10">
    <source>
        <dbReference type="Pfam" id="PF17959"/>
    </source>
</evidence>
<evidence type="ECO:0000313" key="12">
    <source>
        <dbReference type="Proteomes" id="UP000270296"/>
    </source>
</evidence>
<keyword evidence="5" id="KW-0378">Hydrolase</keyword>
<dbReference type="PANTHER" id="PTHR12544:SF29">
    <property type="entry name" value="GLUTAMINASE"/>
    <property type="match status" value="1"/>
</dbReference>
<dbReference type="PROSITE" id="PS50297">
    <property type="entry name" value="ANK_REP_REGION"/>
    <property type="match status" value="1"/>
</dbReference>
<reference evidence="13" key="1">
    <citation type="submission" date="2016-06" db="UniProtKB">
        <authorList>
            <consortium name="WormBaseParasite"/>
        </authorList>
    </citation>
    <scope>IDENTIFICATION</scope>
</reference>
<evidence type="ECO:0000256" key="2">
    <source>
        <dbReference type="ARBA" id="ARBA00011881"/>
    </source>
</evidence>
<dbReference type="InterPro" id="IPR015868">
    <property type="entry name" value="Glutaminase"/>
</dbReference>
<dbReference type="GO" id="GO:0004359">
    <property type="term" value="F:glutaminase activity"/>
    <property type="evidence" value="ECO:0007669"/>
    <property type="project" value="UniProtKB-EC"/>
</dbReference>
<proteinExistence type="inferred from homology"/>
<evidence type="ECO:0000256" key="3">
    <source>
        <dbReference type="ARBA" id="ARBA00012918"/>
    </source>
</evidence>
<dbReference type="InterPro" id="IPR012338">
    <property type="entry name" value="Beta-lactam/transpept-like"/>
</dbReference>
<protein>
    <recommendedName>
        <fullName evidence="3">glutaminase</fullName>
        <ecNumber evidence="3">3.5.1.2</ecNumber>
    </recommendedName>
    <alternativeName>
        <fullName evidence="8">L-glutamine amidohydrolase</fullName>
    </alternativeName>
</protein>
<evidence type="ECO:0000313" key="13">
    <source>
        <dbReference type="WBParaSite" id="SBAD_0000752701-mRNA-1"/>
    </source>
</evidence>
<dbReference type="FunFam" id="3.40.710.10:FF:000008">
    <property type="entry name" value="Glutaminase, isoform E"/>
    <property type="match status" value="1"/>
</dbReference>
<keyword evidence="6 9" id="KW-0040">ANK repeat</keyword>